<dbReference type="InterPro" id="IPR004358">
    <property type="entry name" value="Sig_transdc_His_kin-like_C"/>
</dbReference>
<dbReference type="SMART" id="SM00388">
    <property type="entry name" value="HisKA"/>
    <property type="match status" value="1"/>
</dbReference>
<dbReference type="SMART" id="SM00091">
    <property type="entry name" value="PAS"/>
    <property type="match status" value="2"/>
</dbReference>
<dbReference type="SUPFAM" id="SSF55874">
    <property type="entry name" value="ATPase domain of HSP90 chaperone/DNA topoisomerase II/histidine kinase"/>
    <property type="match status" value="1"/>
</dbReference>
<dbReference type="InterPro" id="IPR001610">
    <property type="entry name" value="PAC"/>
</dbReference>
<evidence type="ECO:0000256" key="6">
    <source>
        <dbReference type="ARBA" id="ARBA00023026"/>
    </source>
</evidence>
<evidence type="ECO:0000259" key="11">
    <source>
        <dbReference type="PROSITE" id="PS50110"/>
    </source>
</evidence>
<dbReference type="PANTHER" id="PTHR45339">
    <property type="entry name" value="HYBRID SIGNAL TRANSDUCTION HISTIDINE KINASE J"/>
    <property type="match status" value="1"/>
</dbReference>
<evidence type="ECO:0000256" key="9">
    <source>
        <dbReference type="PROSITE-ProRule" id="PRU00169"/>
    </source>
</evidence>
<evidence type="ECO:0000256" key="8">
    <source>
        <dbReference type="ARBA" id="ARBA00070152"/>
    </source>
</evidence>
<feature type="domain" description="Response regulatory" evidence="11">
    <location>
        <begin position="530"/>
        <end position="650"/>
    </location>
</feature>
<evidence type="ECO:0000256" key="4">
    <source>
        <dbReference type="ARBA" id="ARBA00022729"/>
    </source>
</evidence>
<dbReference type="Gene3D" id="3.30.565.10">
    <property type="entry name" value="Histidine kinase-like ATPase, C-terminal domain"/>
    <property type="match status" value="1"/>
</dbReference>
<comment type="catalytic activity">
    <reaction evidence="1">
        <text>ATP + protein L-histidine = ADP + protein N-phospho-L-histidine.</text>
        <dbReference type="EC" id="2.7.13.3"/>
    </reaction>
</comment>
<dbReference type="Gene3D" id="3.30.450.20">
    <property type="entry name" value="PAS domain"/>
    <property type="match status" value="2"/>
</dbReference>
<evidence type="ECO:0000313" key="14">
    <source>
        <dbReference type="EMBL" id="OLP07359.1"/>
    </source>
</evidence>
<name>A0A1Q8YHG4_9BURK</name>
<dbReference type="Gene3D" id="2.10.70.100">
    <property type="match status" value="1"/>
</dbReference>
<keyword evidence="3 9" id="KW-0597">Phosphoprotein</keyword>
<dbReference type="InterPro" id="IPR001789">
    <property type="entry name" value="Sig_transdc_resp-reg_receiver"/>
</dbReference>
<evidence type="ECO:0000256" key="1">
    <source>
        <dbReference type="ARBA" id="ARBA00000085"/>
    </source>
</evidence>
<dbReference type="PRINTS" id="PR00344">
    <property type="entry name" value="BCTRLSENSOR"/>
</dbReference>
<keyword evidence="14" id="KW-0808">Transferase</keyword>
<comment type="function">
    <text evidence="7">Member of the two-component regulatory system BvgS/BvgA. Phosphorylates BvgA via a four-step phosphorelay in response to environmental signals.</text>
</comment>
<dbReference type="InterPro" id="IPR003661">
    <property type="entry name" value="HisK_dim/P_dom"/>
</dbReference>
<dbReference type="PANTHER" id="PTHR45339:SF5">
    <property type="entry name" value="HISTIDINE KINASE"/>
    <property type="match status" value="1"/>
</dbReference>
<gene>
    <name evidence="14" type="ORF">BLL52_1189</name>
</gene>
<organism evidence="14 15">
    <name type="scientific">Rhodoferax antarcticus ANT.BR</name>
    <dbReference type="NCBI Taxonomy" id="1111071"/>
    <lineage>
        <taxon>Bacteria</taxon>
        <taxon>Pseudomonadati</taxon>
        <taxon>Pseudomonadota</taxon>
        <taxon>Betaproteobacteria</taxon>
        <taxon>Burkholderiales</taxon>
        <taxon>Comamonadaceae</taxon>
        <taxon>Rhodoferax</taxon>
    </lineage>
</organism>
<evidence type="ECO:0000256" key="7">
    <source>
        <dbReference type="ARBA" id="ARBA00058004"/>
    </source>
</evidence>
<dbReference type="PROSITE" id="PS50110">
    <property type="entry name" value="RESPONSE_REGULATORY"/>
    <property type="match status" value="1"/>
</dbReference>
<dbReference type="Gene3D" id="3.40.50.2300">
    <property type="match status" value="1"/>
</dbReference>
<dbReference type="InterPro" id="IPR000014">
    <property type="entry name" value="PAS"/>
</dbReference>
<evidence type="ECO:0000256" key="3">
    <source>
        <dbReference type="ARBA" id="ARBA00022553"/>
    </source>
</evidence>
<dbReference type="Pfam" id="PF00072">
    <property type="entry name" value="Response_reg"/>
    <property type="match status" value="1"/>
</dbReference>
<dbReference type="InterPro" id="IPR005467">
    <property type="entry name" value="His_kinase_dom"/>
</dbReference>
<dbReference type="Gene3D" id="1.10.287.130">
    <property type="match status" value="1"/>
</dbReference>
<dbReference type="STRING" id="81479.RA876_00635"/>
<dbReference type="PROSITE" id="PS50113">
    <property type="entry name" value="PAC"/>
    <property type="match status" value="1"/>
</dbReference>
<keyword evidence="6" id="KW-0843">Virulence</keyword>
<evidence type="ECO:0000259" key="13">
    <source>
        <dbReference type="PROSITE" id="PS50113"/>
    </source>
</evidence>
<dbReference type="PROSITE" id="PS50109">
    <property type="entry name" value="HIS_KIN"/>
    <property type="match status" value="1"/>
</dbReference>
<dbReference type="SUPFAM" id="SSF47384">
    <property type="entry name" value="Homodimeric domain of signal transducing histidine kinase"/>
    <property type="match status" value="1"/>
</dbReference>
<dbReference type="EMBL" id="MSYM01000008">
    <property type="protein sequence ID" value="OLP07359.1"/>
    <property type="molecule type" value="Genomic_DNA"/>
</dbReference>
<dbReference type="InterPro" id="IPR013655">
    <property type="entry name" value="PAS_fold_3"/>
</dbReference>
<dbReference type="SUPFAM" id="SSF55785">
    <property type="entry name" value="PYP-like sensor domain (PAS domain)"/>
    <property type="match status" value="2"/>
</dbReference>
<keyword evidence="5" id="KW-0902">Two-component regulatory system</keyword>
<dbReference type="Pfam" id="PF00512">
    <property type="entry name" value="HisKA"/>
    <property type="match status" value="1"/>
</dbReference>
<dbReference type="SMART" id="SM00448">
    <property type="entry name" value="REC"/>
    <property type="match status" value="1"/>
</dbReference>
<feature type="domain" description="Histidine kinase" evidence="10">
    <location>
        <begin position="282"/>
        <end position="504"/>
    </location>
</feature>
<dbReference type="CDD" id="cd00130">
    <property type="entry name" value="PAS"/>
    <property type="match status" value="2"/>
</dbReference>
<dbReference type="InterPro" id="IPR003594">
    <property type="entry name" value="HATPase_dom"/>
</dbReference>
<dbReference type="FunFam" id="3.30.565.10:FF:000010">
    <property type="entry name" value="Sensor histidine kinase RcsC"/>
    <property type="match status" value="1"/>
</dbReference>
<keyword evidence="14" id="KW-0418">Kinase</keyword>
<dbReference type="Pfam" id="PF08447">
    <property type="entry name" value="PAS_3"/>
    <property type="match status" value="1"/>
</dbReference>
<dbReference type="PROSITE" id="PS50112">
    <property type="entry name" value="PAS"/>
    <property type="match status" value="1"/>
</dbReference>
<dbReference type="AlphaFoldDB" id="A0A1Q8YHG4"/>
<dbReference type="Proteomes" id="UP000185911">
    <property type="component" value="Unassembled WGS sequence"/>
</dbReference>
<evidence type="ECO:0000259" key="10">
    <source>
        <dbReference type="PROSITE" id="PS50109"/>
    </source>
</evidence>
<dbReference type="InterPro" id="IPR000700">
    <property type="entry name" value="PAS-assoc_C"/>
</dbReference>
<evidence type="ECO:0000256" key="2">
    <source>
        <dbReference type="ARBA" id="ARBA00012438"/>
    </source>
</evidence>
<feature type="domain" description="PAS" evidence="12">
    <location>
        <begin position="135"/>
        <end position="207"/>
    </location>
</feature>
<evidence type="ECO:0000256" key="5">
    <source>
        <dbReference type="ARBA" id="ARBA00023012"/>
    </source>
</evidence>
<dbReference type="InterPro" id="IPR036097">
    <property type="entry name" value="HisK_dim/P_sf"/>
</dbReference>
<dbReference type="SUPFAM" id="SSF52172">
    <property type="entry name" value="CheY-like"/>
    <property type="match status" value="1"/>
</dbReference>
<dbReference type="NCBIfam" id="TIGR00229">
    <property type="entry name" value="sensory_box"/>
    <property type="match status" value="2"/>
</dbReference>
<dbReference type="SMART" id="SM00086">
    <property type="entry name" value="PAC"/>
    <property type="match status" value="1"/>
</dbReference>
<dbReference type="EC" id="2.7.13.3" evidence="2"/>
<dbReference type="InterPro" id="IPR013656">
    <property type="entry name" value="PAS_4"/>
</dbReference>
<dbReference type="GO" id="GO:0000155">
    <property type="term" value="F:phosphorelay sensor kinase activity"/>
    <property type="evidence" value="ECO:0007669"/>
    <property type="project" value="InterPro"/>
</dbReference>
<dbReference type="InterPro" id="IPR036890">
    <property type="entry name" value="HATPase_C_sf"/>
</dbReference>
<accession>A0A1Q8YHG4</accession>
<dbReference type="CDD" id="cd17546">
    <property type="entry name" value="REC_hyHK_CKI1_RcsC-like"/>
    <property type="match status" value="1"/>
</dbReference>
<evidence type="ECO:0000259" key="12">
    <source>
        <dbReference type="PROSITE" id="PS50112"/>
    </source>
</evidence>
<reference evidence="14 15" key="1">
    <citation type="submission" date="2017-01" db="EMBL/GenBank/DDBJ databases">
        <title>Genome sequence of Rhodoferax antarcticus ANT.BR, a psychrophilic purple nonsulfur bacterium from an Antarctic microbial mat.</title>
        <authorList>
            <person name="Baker J."/>
            <person name="Riester C."/>
            <person name="Skinner B."/>
            <person name="Newell A."/>
            <person name="Swingley W."/>
            <person name="Madigan M."/>
            <person name="Jung D."/>
            <person name="Asao M."/>
            <person name="Chen M."/>
            <person name="Loughlin P."/>
            <person name="Pan H."/>
            <person name="Lin S."/>
            <person name="Li N."/>
            <person name="Shaw J."/>
            <person name="Prado M."/>
            <person name="Sherman C."/>
            <person name="Li X."/>
            <person name="Tang J."/>
            <person name="Blankenship R."/>
            <person name="Zhao T."/>
            <person name="Touchman J."/>
            <person name="Sattley M."/>
        </authorList>
    </citation>
    <scope>NUCLEOTIDE SEQUENCE [LARGE SCALE GENOMIC DNA]</scope>
    <source>
        <strain evidence="14 15">ANT.BR</strain>
    </source>
</reference>
<protein>
    <recommendedName>
        <fullName evidence="8">Virulence sensor protein BvgS</fullName>
        <ecNumber evidence="2">2.7.13.3</ecNumber>
    </recommendedName>
</protein>
<dbReference type="InterPro" id="IPR035965">
    <property type="entry name" value="PAS-like_dom_sf"/>
</dbReference>
<feature type="domain" description="PAC" evidence="13">
    <location>
        <begin position="211"/>
        <end position="264"/>
    </location>
</feature>
<dbReference type="RefSeq" id="WP_075585694.1">
    <property type="nucleotide sequence ID" value="NZ_MSYM01000008.1"/>
</dbReference>
<dbReference type="InterPro" id="IPR011006">
    <property type="entry name" value="CheY-like_superfamily"/>
</dbReference>
<comment type="caution">
    <text evidence="14">The sequence shown here is derived from an EMBL/GenBank/DDBJ whole genome shotgun (WGS) entry which is preliminary data.</text>
</comment>
<dbReference type="Pfam" id="PF02518">
    <property type="entry name" value="HATPase_c"/>
    <property type="match status" value="1"/>
</dbReference>
<keyword evidence="4" id="KW-0732">Signal</keyword>
<dbReference type="SMART" id="SM00387">
    <property type="entry name" value="HATPase_c"/>
    <property type="match status" value="1"/>
</dbReference>
<proteinExistence type="predicted"/>
<feature type="modified residue" description="4-aspartylphosphate" evidence="9">
    <location>
        <position position="580"/>
    </location>
</feature>
<dbReference type="CDD" id="cd16922">
    <property type="entry name" value="HATPase_EvgS-ArcB-TorS-like"/>
    <property type="match status" value="1"/>
</dbReference>
<evidence type="ECO:0000313" key="15">
    <source>
        <dbReference type="Proteomes" id="UP000185911"/>
    </source>
</evidence>
<sequence>MSITARQKLALYEAVFEEIPDVIVLKDAKGDFLLCNRTMADLYHTTPDAMVGKHDSDFGVPADLAASFRHNVLGIMARGEGEVVFEDSRDALTGEIRHFKSIKRPFKDAHGNNQILVIAHDITDVVRAQQQVAQSEQRLRDVMTATREGIWDWHLPTGRLVHNQQWFSILGFSEGDVDSHIDAFAGFLHPDDKPQVWGQLQRLLDGHNEFYSSEHRMICKDGGSIWVLDRGRIAERDAQGKPVRMVGAYTDISERKQHEVELERLLELAQAGTRAKSEFLATMSHELRTPLNGILGMAQLLLLPQLSPQELQDYARTILTSGQSLLGLLDNILDLSKVEAGKLQLAPTAFNPAQLLMQTVAVFKPLAQSKHLTLRVDTGTLEQSYCCGDATRLRQMLTNYVGNAIKFTSQGEVLVQVAQINDDSGQRWLEYSVQDSGIGIAADKQALLFKPFSQADSSTTREFGGTGLGLSIVAKLAEFMGGSRGLQSQLGKGSRFWFRVPMQPAPAPLHPEQVTPPIGSAAPADLLSGRVLVAEDNPINRMVIKALLIKLGLQVEFADNGHIAFERVRQATPFDVILMDVQMPIMDGQQATRSIRQWERDSGAKRTPIIALTASAFDDDRRRCVEAGMDDFLTKPITLARLSSALSRWLKGGR</sequence>
<dbReference type="Pfam" id="PF08448">
    <property type="entry name" value="PAS_4"/>
    <property type="match status" value="1"/>
</dbReference>
<dbReference type="CDD" id="cd00082">
    <property type="entry name" value="HisKA"/>
    <property type="match status" value="1"/>
</dbReference>
<keyword evidence="15" id="KW-1185">Reference proteome</keyword>